<sequence>MWKLVRVLIFLILLIPVISWITWKVEKEIPINLLVIDKTTPEKNFSEHLSFFWLANQNKWVKPTGEEYDYAQDFLGFHPDKNGEYVIKDLKVYGKENSAKLADSLDVVFFADTYGIYNSNWKDHPDYGKDTISLFYGGLQTEEFNLLRELKRKGKTIIAEFNLFASPTSPVIRKQTEQLLGLKWSGWVGKYYQTLDTLMDPEIPKWVPDLYRKNYNTEYQFNKGGIVLVNNREQIIILEQDKHLNERFPILKSELSTQLEYNVPEKVYYPYWFDINATDERNHVLANFEIDVNEKGKQLLDSLKVPNKFPAIIEHDEDYRFLYFSCDFSDNKMGIYSSYFRGIEKISGAFYSPNQVKDRKMFFWKYYRPFMSTVMDSISARQERKKKYLD</sequence>
<comment type="caution">
    <text evidence="1">The sequence shown here is derived from an EMBL/GenBank/DDBJ whole genome shotgun (WGS) entry which is preliminary data.</text>
</comment>
<dbReference type="Proteomes" id="UP000248079">
    <property type="component" value="Unassembled WGS sequence"/>
</dbReference>
<dbReference type="EMBL" id="QFLI01000001">
    <property type="protein sequence ID" value="PXY02971.1"/>
    <property type="molecule type" value="Genomic_DNA"/>
</dbReference>
<organism evidence="1 2">
    <name type="scientific">Marinifilum breve</name>
    <dbReference type="NCBI Taxonomy" id="2184082"/>
    <lineage>
        <taxon>Bacteria</taxon>
        <taxon>Pseudomonadati</taxon>
        <taxon>Bacteroidota</taxon>
        <taxon>Bacteroidia</taxon>
        <taxon>Marinilabiliales</taxon>
        <taxon>Marinifilaceae</taxon>
    </lineage>
</organism>
<dbReference type="OrthoDB" id="916275at2"/>
<accession>A0A2V4A2S7</accession>
<proteinExistence type="predicted"/>
<name>A0A2V4A2S7_9BACT</name>
<evidence type="ECO:0000313" key="2">
    <source>
        <dbReference type="Proteomes" id="UP000248079"/>
    </source>
</evidence>
<gene>
    <name evidence="1" type="ORF">DF185_02425</name>
</gene>
<protein>
    <submittedName>
        <fullName evidence="1">Uncharacterized protein</fullName>
    </submittedName>
</protein>
<keyword evidence="2" id="KW-1185">Reference proteome</keyword>
<dbReference type="RefSeq" id="WP_110359128.1">
    <property type="nucleotide sequence ID" value="NZ_QFLI01000001.1"/>
</dbReference>
<reference evidence="1 2" key="1">
    <citation type="submission" date="2018-05" db="EMBL/GenBank/DDBJ databases">
        <title>Marinifilum breve JC075T sp. nov., a marine bacterium isolated from Yongle Blue Hole in the South China Sea.</title>
        <authorList>
            <person name="Fu T."/>
        </authorList>
    </citation>
    <scope>NUCLEOTIDE SEQUENCE [LARGE SCALE GENOMIC DNA]</scope>
    <source>
        <strain evidence="1 2">JC075</strain>
    </source>
</reference>
<evidence type="ECO:0000313" key="1">
    <source>
        <dbReference type="EMBL" id="PXY02971.1"/>
    </source>
</evidence>
<dbReference type="AlphaFoldDB" id="A0A2V4A2S7"/>